<sequence length="76" mass="8989">MNKYGELRKISRVFRNYGIVLTGGRKYDHFVRDLRMDRIFVSGLIFELEYELQKEIDEEKLLEIQAPAQVIALLVT</sequence>
<dbReference type="EMBL" id="JAFKCW010000001">
    <property type="protein sequence ID" value="MBN7800342.1"/>
    <property type="molecule type" value="Genomic_DNA"/>
</dbReference>
<dbReference type="RefSeq" id="WP_206568293.1">
    <property type="nucleotide sequence ID" value="NZ_JAFKCW010000001.1"/>
</dbReference>
<evidence type="ECO:0000313" key="1">
    <source>
        <dbReference type="EMBL" id="MBN7800342.1"/>
    </source>
</evidence>
<evidence type="ECO:0000313" key="2">
    <source>
        <dbReference type="Proteomes" id="UP000664698"/>
    </source>
</evidence>
<gene>
    <name evidence="1" type="ORF">J0A67_05685</name>
</gene>
<accession>A0ABS3BM53</accession>
<name>A0ABS3BM53_9BACT</name>
<dbReference type="Proteomes" id="UP000664698">
    <property type="component" value="Unassembled WGS sequence"/>
</dbReference>
<keyword evidence="2" id="KW-1185">Reference proteome</keyword>
<protein>
    <submittedName>
        <fullName evidence="1">Acyl carrier protein</fullName>
    </submittedName>
</protein>
<comment type="caution">
    <text evidence="1">The sequence shown here is derived from an EMBL/GenBank/DDBJ whole genome shotgun (WGS) entry which is preliminary data.</text>
</comment>
<proteinExistence type="predicted"/>
<reference evidence="1 2" key="1">
    <citation type="submission" date="2021-03" db="EMBL/GenBank/DDBJ databases">
        <title>novel species isolated from a fishpond in China.</title>
        <authorList>
            <person name="Lu H."/>
            <person name="Cai Z."/>
        </authorList>
    </citation>
    <scope>NUCLEOTIDE SEQUENCE [LARGE SCALE GENOMIC DNA]</scope>
    <source>
        <strain evidence="1 2">JCM 31546</strain>
    </source>
</reference>
<organism evidence="1 2">
    <name type="scientific">Algoriphagus aestuariicola</name>
    <dbReference type="NCBI Taxonomy" id="1852016"/>
    <lineage>
        <taxon>Bacteria</taxon>
        <taxon>Pseudomonadati</taxon>
        <taxon>Bacteroidota</taxon>
        <taxon>Cytophagia</taxon>
        <taxon>Cytophagales</taxon>
        <taxon>Cyclobacteriaceae</taxon>
        <taxon>Algoriphagus</taxon>
    </lineage>
</organism>